<organism evidence="2 3">
    <name type="scientific">Patagioenas fasciata monilis</name>
    <dbReference type="NCBI Taxonomy" id="372326"/>
    <lineage>
        <taxon>Eukaryota</taxon>
        <taxon>Metazoa</taxon>
        <taxon>Chordata</taxon>
        <taxon>Craniata</taxon>
        <taxon>Vertebrata</taxon>
        <taxon>Euteleostomi</taxon>
        <taxon>Archelosauria</taxon>
        <taxon>Archosauria</taxon>
        <taxon>Dinosauria</taxon>
        <taxon>Saurischia</taxon>
        <taxon>Theropoda</taxon>
        <taxon>Coelurosauria</taxon>
        <taxon>Aves</taxon>
        <taxon>Neognathae</taxon>
        <taxon>Neoaves</taxon>
        <taxon>Columbimorphae</taxon>
        <taxon>Columbiformes</taxon>
        <taxon>Columbidae</taxon>
        <taxon>Patagioenas</taxon>
    </lineage>
</organism>
<proteinExistence type="predicted"/>
<keyword evidence="3" id="KW-1185">Reference proteome</keyword>
<sequence>MSCGWSCTWERGQGEGEYEEWSQNPSEDRKKANEPRVFKKNMELEPGNGQPVSLTLIPAKLMEQTILETVSQDERTRY</sequence>
<dbReference type="Proteomes" id="UP000190648">
    <property type="component" value="Unassembled WGS sequence"/>
</dbReference>
<feature type="region of interest" description="Disordered" evidence="1">
    <location>
        <begin position="13"/>
        <end position="34"/>
    </location>
</feature>
<evidence type="ECO:0000313" key="3">
    <source>
        <dbReference type="Proteomes" id="UP000190648"/>
    </source>
</evidence>
<dbReference type="AlphaFoldDB" id="A0A1V4JLC1"/>
<evidence type="ECO:0000313" key="2">
    <source>
        <dbReference type="EMBL" id="OPJ72557.1"/>
    </source>
</evidence>
<evidence type="ECO:0000256" key="1">
    <source>
        <dbReference type="SAM" id="MobiDB-lite"/>
    </source>
</evidence>
<protein>
    <submittedName>
        <fullName evidence="2">Uncharacterized protein</fullName>
    </submittedName>
</protein>
<reference evidence="2 3" key="1">
    <citation type="submission" date="2016-02" db="EMBL/GenBank/DDBJ databases">
        <title>Band-tailed pigeon sequencing and assembly.</title>
        <authorList>
            <person name="Soares A.E."/>
            <person name="Novak B.J."/>
            <person name="Rice E.S."/>
            <person name="O'Connell B."/>
            <person name="Chang D."/>
            <person name="Weber S."/>
            <person name="Shapiro B."/>
        </authorList>
    </citation>
    <scope>NUCLEOTIDE SEQUENCE [LARGE SCALE GENOMIC DNA]</scope>
    <source>
        <strain evidence="2">BTP2013</strain>
        <tissue evidence="2">Blood</tissue>
    </source>
</reference>
<comment type="caution">
    <text evidence="2">The sequence shown here is derived from an EMBL/GenBank/DDBJ whole genome shotgun (WGS) entry which is preliminary data.</text>
</comment>
<name>A0A1V4JLC1_PATFA</name>
<dbReference type="EMBL" id="LSYS01007045">
    <property type="protein sequence ID" value="OPJ72557.1"/>
    <property type="molecule type" value="Genomic_DNA"/>
</dbReference>
<accession>A0A1V4JLC1</accession>
<gene>
    <name evidence="2" type="ORF">AV530_015337</name>
</gene>